<dbReference type="EMBL" id="CATQJA010002606">
    <property type="protein sequence ID" value="CAJ0572748.1"/>
    <property type="molecule type" value="Genomic_DNA"/>
</dbReference>
<accession>A0AA36CR10</accession>
<name>A0AA36CR10_9BILA</name>
<feature type="non-terminal residue" evidence="2">
    <location>
        <position position="1"/>
    </location>
</feature>
<evidence type="ECO:0000313" key="3">
    <source>
        <dbReference type="Proteomes" id="UP001177023"/>
    </source>
</evidence>
<evidence type="ECO:0008006" key="4">
    <source>
        <dbReference type="Google" id="ProtNLM"/>
    </source>
</evidence>
<protein>
    <recommendedName>
        <fullName evidence="4">Essential MCU regulator, mitochondrial</fullName>
    </recommendedName>
</protein>
<reference evidence="2" key="1">
    <citation type="submission" date="2023-06" db="EMBL/GenBank/DDBJ databases">
        <authorList>
            <person name="Delattre M."/>
        </authorList>
    </citation>
    <scope>NUCLEOTIDE SEQUENCE</scope>
    <source>
        <strain evidence="2">AF72</strain>
    </source>
</reference>
<comment type="caution">
    <text evidence="2">The sequence shown here is derived from an EMBL/GenBank/DDBJ whole genome shotgun (WGS) entry which is preliminary data.</text>
</comment>
<gene>
    <name evidence="2" type="ORF">MSPICULIGERA_LOCUS11128</name>
</gene>
<evidence type="ECO:0000256" key="1">
    <source>
        <dbReference type="SAM" id="Phobius"/>
    </source>
</evidence>
<keyword evidence="1" id="KW-0472">Membrane</keyword>
<feature type="transmembrane region" description="Helical" evidence="1">
    <location>
        <begin position="45"/>
        <end position="64"/>
    </location>
</feature>
<sequence>MSIKTGTSTFIGMLKELGQSLAAKQPQNQQVIKGIGPCPPTSFPLFVKITTMTFSSLFAGVLVAKYGAAYFNFKLATDDDDDDDDDD</sequence>
<dbReference type="Proteomes" id="UP001177023">
    <property type="component" value="Unassembled WGS sequence"/>
</dbReference>
<keyword evidence="1" id="KW-1133">Transmembrane helix</keyword>
<organism evidence="2 3">
    <name type="scientific">Mesorhabditis spiculigera</name>
    <dbReference type="NCBI Taxonomy" id="96644"/>
    <lineage>
        <taxon>Eukaryota</taxon>
        <taxon>Metazoa</taxon>
        <taxon>Ecdysozoa</taxon>
        <taxon>Nematoda</taxon>
        <taxon>Chromadorea</taxon>
        <taxon>Rhabditida</taxon>
        <taxon>Rhabditina</taxon>
        <taxon>Rhabditomorpha</taxon>
        <taxon>Rhabditoidea</taxon>
        <taxon>Rhabditidae</taxon>
        <taxon>Mesorhabditinae</taxon>
        <taxon>Mesorhabditis</taxon>
    </lineage>
</organism>
<proteinExistence type="predicted"/>
<keyword evidence="1" id="KW-0812">Transmembrane</keyword>
<evidence type="ECO:0000313" key="2">
    <source>
        <dbReference type="EMBL" id="CAJ0572748.1"/>
    </source>
</evidence>
<keyword evidence="3" id="KW-1185">Reference proteome</keyword>
<dbReference type="AlphaFoldDB" id="A0AA36CR10"/>